<evidence type="ECO:0000256" key="3">
    <source>
        <dbReference type="ARBA" id="ARBA00013081"/>
    </source>
</evidence>
<dbReference type="OMA" id="TVHTPKY"/>
<evidence type="ECO:0000313" key="15">
    <source>
        <dbReference type="Proteomes" id="UP001165740"/>
    </source>
</evidence>
<dbReference type="InterPro" id="IPR051658">
    <property type="entry name" value="UBLCP1"/>
</dbReference>
<dbReference type="InterPro" id="IPR036412">
    <property type="entry name" value="HAD-like_sf"/>
</dbReference>
<dbReference type="Gene3D" id="3.10.20.90">
    <property type="entry name" value="Phosphatidylinositol 3-kinase Catalytic Subunit, Chain A, domain 1"/>
    <property type="match status" value="1"/>
</dbReference>
<dbReference type="InterPro" id="IPR023214">
    <property type="entry name" value="HAD_sf"/>
</dbReference>
<dbReference type="PROSITE" id="PS50969">
    <property type="entry name" value="FCP1"/>
    <property type="match status" value="1"/>
</dbReference>
<feature type="domain" description="Ubiquitin-like" evidence="13">
    <location>
        <begin position="15"/>
        <end position="93"/>
    </location>
</feature>
<dbReference type="RefSeq" id="XP_055896894.1">
    <property type="nucleotide sequence ID" value="XM_056040919.1"/>
</dbReference>
<evidence type="ECO:0000256" key="6">
    <source>
        <dbReference type="ARBA" id="ARBA00022801"/>
    </source>
</evidence>
<dbReference type="InterPro" id="IPR004274">
    <property type="entry name" value="FCP1_dom"/>
</dbReference>
<dbReference type="Gene3D" id="3.40.50.1000">
    <property type="entry name" value="HAD superfamily/HAD-like"/>
    <property type="match status" value="1"/>
</dbReference>
<keyword evidence="6" id="KW-0378">Hydrolase</keyword>
<evidence type="ECO:0000259" key="13">
    <source>
        <dbReference type="PROSITE" id="PS50053"/>
    </source>
</evidence>
<keyword evidence="5" id="KW-0479">Metal-binding</keyword>
<dbReference type="InterPro" id="IPR000626">
    <property type="entry name" value="Ubiquitin-like_dom"/>
</dbReference>
<accession>A0A9W3BBU7</accession>
<feature type="domain" description="FCP1 homology" evidence="14">
    <location>
        <begin position="145"/>
        <end position="305"/>
    </location>
</feature>
<proteinExistence type="predicted"/>
<comment type="cofactor">
    <cofactor evidence="1">
        <name>Mg(2+)</name>
        <dbReference type="ChEBI" id="CHEBI:18420"/>
    </cofactor>
</comment>
<dbReference type="AlphaFoldDB" id="A0A9W3BBU7"/>
<dbReference type="PANTHER" id="PTHR48493">
    <property type="entry name" value="UBIQUITIN-LIKE DOMAIN-CONTAINING CTD PHOSPHATASE 1"/>
    <property type="match status" value="1"/>
</dbReference>
<dbReference type="PANTHER" id="PTHR48493:SF1">
    <property type="entry name" value="UBIQUITIN-LIKE DOMAIN-CONTAINING CTD PHOSPHATASE 1"/>
    <property type="match status" value="1"/>
</dbReference>
<dbReference type="GO" id="GO:0005634">
    <property type="term" value="C:nucleus"/>
    <property type="evidence" value="ECO:0007669"/>
    <property type="project" value="UniProtKB-SubCell"/>
</dbReference>
<dbReference type="SUPFAM" id="SSF56784">
    <property type="entry name" value="HAD-like"/>
    <property type="match status" value="1"/>
</dbReference>
<dbReference type="EC" id="3.1.3.16" evidence="3"/>
<evidence type="ECO:0000256" key="5">
    <source>
        <dbReference type="ARBA" id="ARBA00022723"/>
    </source>
</evidence>
<dbReference type="SUPFAM" id="SSF54236">
    <property type="entry name" value="Ubiquitin-like"/>
    <property type="match status" value="1"/>
</dbReference>
<dbReference type="NCBIfam" id="TIGR02245">
    <property type="entry name" value="HAD_IIID1"/>
    <property type="match status" value="1"/>
</dbReference>
<evidence type="ECO:0000256" key="9">
    <source>
        <dbReference type="ARBA" id="ARBA00023242"/>
    </source>
</evidence>
<dbReference type="OrthoDB" id="1711508at2759"/>
<protein>
    <recommendedName>
        <fullName evidence="4">Ubiquitin-like domain-containing CTD phosphatase 1</fullName>
        <ecNumber evidence="3">3.1.3.16</ecNumber>
    </recommendedName>
    <alternativeName>
        <fullName evidence="10">Nuclear proteasome inhibitor UBLCP1</fullName>
    </alternativeName>
</protein>
<evidence type="ECO:0000256" key="11">
    <source>
        <dbReference type="ARBA" id="ARBA00047761"/>
    </source>
</evidence>
<dbReference type="GO" id="GO:0090364">
    <property type="term" value="P:regulation of proteasome assembly"/>
    <property type="evidence" value="ECO:0007669"/>
    <property type="project" value="InterPro"/>
</dbReference>
<evidence type="ECO:0000313" key="16">
    <source>
        <dbReference type="RefSeq" id="XP_055896894.1"/>
    </source>
</evidence>
<evidence type="ECO:0000256" key="4">
    <source>
        <dbReference type="ARBA" id="ARBA00014187"/>
    </source>
</evidence>
<keyword evidence="15" id="KW-1185">Reference proteome</keyword>
<dbReference type="SMART" id="SM00577">
    <property type="entry name" value="CPDc"/>
    <property type="match status" value="1"/>
</dbReference>
<comment type="catalytic activity">
    <reaction evidence="12">
        <text>O-phospho-L-threonyl-[protein] + H2O = L-threonyl-[protein] + phosphate</text>
        <dbReference type="Rhea" id="RHEA:47004"/>
        <dbReference type="Rhea" id="RHEA-COMP:11060"/>
        <dbReference type="Rhea" id="RHEA-COMP:11605"/>
        <dbReference type="ChEBI" id="CHEBI:15377"/>
        <dbReference type="ChEBI" id="CHEBI:30013"/>
        <dbReference type="ChEBI" id="CHEBI:43474"/>
        <dbReference type="ChEBI" id="CHEBI:61977"/>
        <dbReference type="EC" id="3.1.3.16"/>
    </reaction>
</comment>
<reference evidence="16" key="1">
    <citation type="submission" date="2025-08" db="UniProtKB">
        <authorList>
            <consortium name="RefSeq"/>
        </authorList>
    </citation>
    <scope>IDENTIFICATION</scope>
</reference>
<evidence type="ECO:0000256" key="8">
    <source>
        <dbReference type="ARBA" id="ARBA00022912"/>
    </source>
</evidence>
<evidence type="ECO:0000256" key="2">
    <source>
        <dbReference type="ARBA" id="ARBA00004123"/>
    </source>
</evidence>
<organism evidence="15 16">
    <name type="scientific">Biomphalaria glabrata</name>
    <name type="common">Bloodfluke planorb</name>
    <name type="synonym">Freshwater snail</name>
    <dbReference type="NCBI Taxonomy" id="6526"/>
    <lineage>
        <taxon>Eukaryota</taxon>
        <taxon>Metazoa</taxon>
        <taxon>Spiralia</taxon>
        <taxon>Lophotrochozoa</taxon>
        <taxon>Mollusca</taxon>
        <taxon>Gastropoda</taxon>
        <taxon>Heterobranchia</taxon>
        <taxon>Euthyneura</taxon>
        <taxon>Panpulmonata</taxon>
        <taxon>Hygrophila</taxon>
        <taxon>Lymnaeoidea</taxon>
        <taxon>Planorbidae</taxon>
        <taxon>Biomphalaria</taxon>
    </lineage>
</organism>
<dbReference type="Proteomes" id="UP001165740">
    <property type="component" value="Chromosome 1"/>
</dbReference>
<name>A0A9W3BBU7_BIOGL</name>
<evidence type="ECO:0000256" key="7">
    <source>
        <dbReference type="ARBA" id="ARBA00022842"/>
    </source>
</evidence>
<dbReference type="GO" id="GO:0004722">
    <property type="term" value="F:protein serine/threonine phosphatase activity"/>
    <property type="evidence" value="ECO:0007669"/>
    <property type="project" value="UniProtKB-EC"/>
</dbReference>
<dbReference type="GeneID" id="106053172"/>
<gene>
    <name evidence="16" type="primary">LOC106053172</name>
</gene>
<dbReference type="Pfam" id="PF03031">
    <property type="entry name" value="NIF"/>
    <property type="match status" value="1"/>
</dbReference>
<keyword evidence="8" id="KW-0904">Protein phosphatase</keyword>
<dbReference type="InterPro" id="IPR011943">
    <property type="entry name" value="HAD-SF_hydro_IIID"/>
</dbReference>
<comment type="subcellular location">
    <subcellularLocation>
        <location evidence="2">Nucleus</location>
    </subcellularLocation>
</comment>
<dbReference type="Pfam" id="PF00240">
    <property type="entry name" value="ubiquitin"/>
    <property type="match status" value="1"/>
</dbReference>
<comment type="catalytic activity">
    <reaction evidence="11">
        <text>O-phospho-L-seryl-[protein] + H2O = L-seryl-[protein] + phosphate</text>
        <dbReference type="Rhea" id="RHEA:20629"/>
        <dbReference type="Rhea" id="RHEA-COMP:9863"/>
        <dbReference type="Rhea" id="RHEA-COMP:11604"/>
        <dbReference type="ChEBI" id="CHEBI:15377"/>
        <dbReference type="ChEBI" id="CHEBI:29999"/>
        <dbReference type="ChEBI" id="CHEBI:43474"/>
        <dbReference type="ChEBI" id="CHEBI:83421"/>
        <dbReference type="EC" id="3.1.3.16"/>
    </reaction>
</comment>
<evidence type="ECO:0000256" key="1">
    <source>
        <dbReference type="ARBA" id="ARBA00001946"/>
    </source>
</evidence>
<dbReference type="PROSITE" id="PS50053">
    <property type="entry name" value="UBIQUITIN_2"/>
    <property type="match status" value="1"/>
</dbReference>
<evidence type="ECO:0000256" key="12">
    <source>
        <dbReference type="ARBA" id="ARBA00048336"/>
    </source>
</evidence>
<keyword evidence="9" id="KW-0539">Nucleus</keyword>
<dbReference type="SMART" id="SM00213">
    <property type="entry name" value="UBQ"/>
    <property type="match status" value="1"/>
</dbReference>
<evidence type="ECO:0000259" key="14">
    <source>
        <dbReference type="PROSITE" id="PS50969"/>
    </source>
</evidence>
<dbReference type="CDD" id="cd01813">
    <property type="entry name" value="Ubl_UBLCP1"/>
    <property type="match status" value="1"/>
</dbReference>
<sequence>MANDVGDSDLDFLALDLIIKFCKEEYKISGFSSTDTVKDLKDAIYKNTGIQPSRQKLLGLKIKPSDLTDDTPLSALKLRSNMKIILMGTKEKEIEKLSESPTDVPEIINDFDIEEEEIAIENREEFLAKIERRIKTYPINILNEHRDGKKLLVLDIDYTLFDHRSTAEQASELMRPYLHEFLTEAYKKYDIVIWSATGMKWIETKLNLLGVSSHRDYKICFYLDCDAMISVLTPKYGAIEVKPLRVIWGKFSYWSEKNTIMFDDIRRNFIMNPQSGLRIKAFRDSRVNRFTDTELIKLSEYLNAIAEMEDFTVLDHTHWREYRKKPTAEQKRRT</sequence>
<keyword evidence="7" id="KW-0460">Magnesium</keyword>
<evidence type="ECO:0000256" key="10">
    <source>
        <dbReference type="ARBA" id="ARBA00032039"/>
    </source>
</evidence>
<dbReference type="GO" id="GO:0046872">
    <property type="term" value="F:metal ion binding"/>
    <property type="evidence" value="ECO:0007669"/>
    <property type="project" value="UniProtKB-KW"/>
</dbReference>
<dbReference type="InterPro" id="IPR029071">
    <property type="entry name" value="Ubiquitin-like_domsf"/>
</dbReference>